<dbReference type="Proteomes" id="UP000199017">
    <property type="component" value="Unassembled WGS sequence"/>
</dbReference>
<name>A0A1G8QUI0_9BACI</name>
<keyword evidence="2" id="KW-0560">Oxidoreductase</keyword>
<dbReference type="InterPro" id="IPR036291">
    <property type="entry name" value="NAD(P)-bd_dom_sf"/>
</dbReference>
<dbReference type="Pfam" id="PF13561">
    <property type="entry name" value="adh_short_C2"/>
    <property type="match status" value="1"/>
</dbReference>
<dbReference type="NCBIfam" id="NF005559">
    <property type="entry name" value="PRK07231.1"/>
    <property type="match status" value="1"/>
</dbReference>
<dbReference type="STRING" id="930129.SAMN05216352_12219"/>
<dbReference type="InterPro" id="IPR050259">
    <property type="entry name" value="SDR"/>
</dbReference>
<dbReference type="EMBL" id="FNDU01000022">
    <property type="protein sequence ID" value="SDJ08372.1"/>
    <property type="molecule type" value="Genomic_DNA"/>
</dbReference>
<dbReference type="Gene3D" id="3.40.50.720">
    <property type="entry name" value="NAD(P)-binding Rossmann-like Domain"/>
    <property type="match status" value="1"/>
</dbReference>
<dbReference type="RefSeq" id="WP_170032206.1">
    <property type="nucleotide sequence ID" value="NZ_FNDU01000022.1"/>
</dbReference>
<dbReference type="GO" id="GO:0016491">
    <property type="term" value="F:oxidoreductase activity"/>
    <property type="evidence" value="ECO:0007669"/>
    <property type="project" value="UniProtKB-KW"/>
</dbReference>
<dbReference type="PANTHER" id="PTHR42879:SF2">
    <property type="entry name" value="3-OXOACYL-[ACYL-CARRIER-PROTEIN] REDUCTASE FABG"/>
    <property type="match status" value="1"/>
</dbReference>
<organism evidence="3 4">
    <name type="scientific">Alteribacillus bidgolensis</name>
    <dbReference type="NCBI Taxonomy" id="930129"/>
    <lineage>
        <taxon>Bacteria</taxon>
        <taxon>Bacillati</taxon>
        <taxon>Bacillota</taxon>
        <taxon>Bacilli</taxon>
        <taxon>Bacillales</taxon>
        <taxon>Bacillaceae</taxon>
        <taxon>Alteribacillus</taxon>
    </lineage>
</organism>
<dbReference type="FunFam" id="3.40.50.720:FF:000173">
    <property type="entry name" value="3-oxoacyl-[acyl-carrier protein] reductase"/>
    <property type="match status" value="1"/>
</dbReference>
<reference evidence="3 4" key="1">
    <citation type="submission" date="2016-10" db="EMBL/GenBank/DDBJ databases">
        <authorList>
            <person name="de Groot N.N."/>
        </authorList>
    </citation>
    <scope>NUCLEOTIDE SEQUENCE [LARGE SCALE GENOMIC DNA]</scope>
    <source>
        <strain evidence="4">P4B,CCM 7963,CECT 7998,DSM 25260,IBRC-M 10614,KCTC 13821</strain>
    </source>
</reference>
<dbReference type="SUPFAM" id="SSF51735">
    <property type="entry name" value="NAD(P)-binding Rossmann-fold domains"/>
    <property type="match status" value="1"/>
</dbReference>
<protein>
    <submittedName>
        <fullName evidence="3">3-oxoacyl-[acyl-carrier protein] reductase</fullName>
    </submittedName>
</protein>
<proteinExistence type="inferred from homology"/>
<dbReference type="NCBIfam" id="NF009466">
    <property type="entry name" value="PRK12826.1-2"/>
    <property type="match status" value="1"/>
</dbReference>
<comment type="similarity">
    <text evidence="1">Belongs to the short-chain dehydrogenases/reductases (SDR) family.</text>
</comment>
<dbReference type="PANTHER" id="PTHR42879">
    <property type="entry name" value="3-OXOACYL-(ACYL-CARRIER-PROTEIN) REDUCTASE"/>
    <property type="match status" value="1"/>
</dbReference>
<dbReference type="AlphaFoldDB" id="A0A1G8QUI0"/>
<dbReference type="PRINTS" id="PR00081">
    <property type="entry name" value="GDHRDH"/>
</dbReference>
<evidence type="ECO:0000313" key="4">
    <source>
        <dbReference type="Proteomes" id="UP000199017"/>
    </source>
</evidence>
<sequence length="254" mass="27378">MRFKNKVVLVTGAARGIGRGIAERFTKEGASVAINDVNTDLLQETVTRLNQKGGKVMAVAGDVSNEEAVAEMLDMIVDEFGTVDILVNNAGISPRKNGQKVEVENLTSEAWDQVMAVNLRSQFLTSRAVITGMKRNNWGRIINVSSQAARIRPADFCGAEYIASKAGVLGLTRCLAVELSRYGINVNSVCPGLTESDMLSDVKNNQTSQYTENVPVGRLGTPKDLAHAVLFLADPYSDFITGTALDVNGGYFMV</sequence>
<dbReference type="InterPro" id="IPR002347">
    <property type="entry name" value="SDR_fam"/>
</dbReference>
<evidence type="ECO:0000256" key="2">
    <source>
        <dbReference type="ARBA" id="ARBA00023002"/>
    </source>
</evidence>
<accession>A0A1G8QUI0</accession>
<gene>
    <name evidence="3" type="ORF">SAMN05216352_12219</name>
</gene>
<evidence type="ECO:0000256" key="1">
    <source>
        <dbReference type="ARBA" id="ARBA00006484"/>
    </source>
</evidence>
<dbReference type="PRINTS" id="PR00080">
    <property type="entry name" value="SDRFAMILY"/>
</dbReference>
<keyword evidence="4" id="KW-1185">Reference proteome</keyword>
<evidence type="ECO:0000313" key="3">
    <source>
        <dbReference type="EMBL" id="SDJ08372.1"/>
    </source>
</evidence>